<dbReference type="InterPro" id="IPR029277">
    <property type="entry name" value="SVWC_dom"/>
</dbReference>
<accession>A0A1I8NKQ4</accession>
<keyword evidence="2" id="KW-0964">Secreted</keyword>
<dbReference type="PANTHER" id="PTHR39957:SF1">
    <property type="entry name" value="AT09846P1-RELATED"/>
    <property type="match status" value="1"/>
</dbReference>
<proteinExistence type="predicted"/>
<evidence type="ECO:0000256" key="2">
    <source>
        <dbReference type="ARBA" id="ARBA00022525"/>
    </source>
</evidence>
<dbReference type="PANTHER" id="PTHR39957">
    <property type="entry name" value="AT09846P1-RELATED"/>
    <property type="match status" value="1"/>
</dbReference>
<comment type="subcellular location">
    <subcellularLocation>
        <location evidence="1">Secreted</location>
    </subcellularLocation>
</comment>
<dbReference type="GO" id="GO:0005576">
    <property type="term" value="C:extracellular region"/>
    <property type="evidence" value="ECO:0007669"/>
    <property type="project" value="UniProtKB-SubCell"/>
</dbReference>
<dbReference type="AlphaFoldDB" id="A0A1I8NKQ4"/>
<sequence>MKFFGFIVFVIIYCRGFAAVMEGKITDLDHPGKCVYEGLILSPGEDGYPKGQCMHVMCSTADGSGTVHTCGSLGTSPPCYLGNYTNPTANYPECCFREVICPENYMERNTKMENVPNKEK</sequence>
<protein>
    <recommendedName>
        <fullName evidence="4">Single domain-containing protein</fullName>
    </recommendedName>
</protein>
<evidence type="ECO:0000256" key="3">
    <source>
        <dbReference type="SAM" id="SignalP"/>
    </source>
</evidence>
<gene>
    <name evidence="5" type="primary">105262118</name>
</gene>
<organism evidence="5">
    <name type="scientific">Musca domestica</name>
    <name type="common">House fly</name>
    <dbReference type="NCBI Taxonomy" id="7370"/>
    <lineage>
        <taxon>Eukaryota</taxon>
        <taxon>Metazoa</taxon>
        <taxon>Ecdysozoa</taxon>
        <taxon>Arthropoda</taxon>
        <taxon>Hexapoda</taxon>
        <taxon>Insecta</taxon>
        <taxon>Pterygota</taxon>
        <taxon>Neoptera</taxon>
        <taxon>Endopterygota</taxon>
        <taxon>Diptera</taxon>
        <taxon>Brachycera</taxon>
        <taxon>Muscomorpha</taxon>
        <taxon>Muscoidea</taxon>
        <taxon>Muscidae</taxon>
        <taxon>Musca</taxon>
    </lineage>
</organism>
<evidence type="ECO:0000256" key="1">
    <source>
        <dbReference type="ARBA" id="ARBA00004613"/>
    </source>
</evidence>
<name>A0A1I8NKQ4_MUSDO</name>
<dbReference type="InterPro" id="IPR053308">
    <property type="entry name" value="Vago-like"/>
</dbReference>
<dbReference type="VEuPathDB" id="VectorBase:MDOA016716"/>
<dbReference type="EnsemblMetazoa" id="MDOA016716-RA">
    <property type="protein sequence ID" value="MDOA016716-PA"/>
    <property type="gene ID" value="MDOA016716"/>
</dbReference>
<evidence type="ECO:0000259" key="4">
    <source>
        <dbReference type="SMART" id="SM01318"/>
    </source>
</evidence>
<dbReference type="SMART" id="SM01318">
    <property type="entry name" value="SVWC"/>
    <property type="match status" value="1"/>
</dbReference>
<reference evidence="5" key="1">
    <citation type="submission" date="2020-05" db="UniProtKB">
        <authorList>
            <consortium name="EnsemblMetazoa"/>
        </authorList>
    </citation>
    <scope>IDENTIFICATION</scope>
    <source>
        <strain evidence="5">Aabys</strain>
    </source>
</reference>
<feature type="domain" description="Single" evidence="4">
    <location>
        <begin position="34"/>
        <end position="101"/>
    </location>
</feature>
<evidence type="ECO:0000313" key="5">
    <source>
        <dbReference type="EnsemblMetazoa" id="MDOA016716-PA"/>
    </source>
</evidence>
<feature type="signal peptide" evidence="3">
    <location>
        <begin position="1"/>
        <end position="18"/>
    </location>
</feature>
<dbReference type="VEuPathDB" id="VectorBase:MDOMA2_003972"/>
<dbReference type="Pfam" id="PF15430">
    <property type="entry name" value="SVWC"/>
    <property type="match status" value="1"/>
</dbReference>
<keyword evidence="3" id="KW-0732">Signal</keyword>
<feature type="chain" id="PRO_5044561848" description="Single domain-containing protein" evidence="3">
    <location>
        <begin position="19"/>
        <end position="120"/>
    </location>
</feature>